<dbReference type="InterPro" id="IPR000719">
    <property type="entry name" value="Prot_kinase_dom"/>
</dbReference>
<dbReference type="PROSITE" id="PS00108">
    <property type="entry name" value="PROTEIN_KINASE_ST"/>
    <property type="match status" value="1"/>
</dbReference>
<dbReference type="EMBL" id="CZPT02001585">
    <property type="protein sequence ID" value="SCU71161.1"/>
    <property type="molecule type" value="Genomic_DNA"/>
</dbReference>
<organism evidence="2 3">
    <name type="scientific">Trypanosoma equiperdum</name>
    <dbReference type="NCBI Taxonomy" id="5694"/>
    <lineage>
        <taxon>Eukaryota</taxon>
        <taxon>Discoba</taxon>
        <taxon>Euglenozoa</taxon>
        <taxon>Kinetoplastea</taxon>
        <taxon>Metakinetoplastina</taxon>
        <taxon>Trypanosomatida</taxon>
        <taxon>Trypanosomatidae</taxon>
        <taxon>Trypanosoma</taxon>
    </lineage>
</organism>
<dbReference type="VEuPathDB" id="TriTrypDB:TEOVI_000274100"/>
<dbReference type="GO" id="GO:0005524">
    <property type="term" value="F:ATP binding"/>
    <property type="evidence" value="ECO:0007669"/>
    <property type="project" value="InterPro"/>
</dbReference>
<dbReference type="InterPro" id="IPR011009">
    <property type="entry name" value="Kinase-like_dom_sf"/>
</dbReference>
<reference evidence="2" key="1">
    <citation type="submission" date="2016-09" db="EMBL/GenBank/DDBJ databases">
        <authorList>
            <person name="Hebert L."/>
            <person name="Moumen B."/>
        </authorList>
    </citation>
    <scope>NUCLEOTIDE SEQUENCE [LARGE SCALE GENOMIC DNA]</scope>
    <source>
        <strain evidence="2">OVI</strain>
    </source>
</reference>
<keyword evidence="3" id="KW-1185">Reference proteome</keyword>
<dbReference type="Pfam" id="PF00069">
    <property type="entry name" value="Pkinase"/>
    <property type="match status" value="1"/>
</dbReference>
<dbReference type="PANTHER" id="PTHR46562">
    <property type="entry name" value="SERINE/THREONINE-KINASE ULK4-LIKE PROTEIN-RELATED"/>
    <property type="match status" value="1"/>
</dbReference>
<gene>
    <name evidence="2" type="ORF">TEOVI_000274100</name>
</gene>
<dbReference type="InterPro" id="IPR016024">
    <property type="entry name" value="ARM-type_fold"/>
</dbReference>
<dbReference type="EC" id="2.7.1.-" evidence="2"/>
<dbReference type="Gene3D" id="1.25.10.10">
    <property type="entry name" value="Leucine-rich Repeat Variant"/>
    <property type="match status" value="1"/>
</dbReference>
<sequence length="1253" mass="137805">MNNYHIYDEIGKGRHSRVYKGRQRKSIEYYAISSIEKSQRQHVLTNVKFLRSSNHPRIIKFHNWYETNNHLWVITELCTGGDMRQVLHPESRLSEAAVRLYGGDIAEGLMYIHSRGVVYRDLKPSNVLMDSTMAMRFYDFGLSCNFPVNCGGGTIGTAMYMAPELFMKEGVPSIASDLWSFGCVLLEMRTGKPPFDADNLEELITQILTEPYHPHEELSDELNELLGKLLVKNPLERATWEDVVLSPFWQGRLHMPAAPHPPQPAFESLKQKRLASDGGKGDFVMTLEEAKKAVEWTVEVAKRNFILTQPDSDGSALICLGVYDRIDTRDLTGEGEGVRDPTSGSLIGDGNSCASPSSCVARVGCDSNAGRQGDGAAQREGDHNREMVSDIGTAVGGNAAKNSNVKQLVGGGKFSTALIDSLLSHVSDAHVRPLVMNNHIERFVEQKYDAKALGFEPLTKSQLKAYDEEQKARFVTKVYQRLSSSSLSCEDKLNVLCYFESICSESSTANFVVSSSIMTLCLNMAGHRKASSSFRATAASIMGILVRHATFIHPDLAKVNILASIVKMYAEEESSRVRRKLVACYGEFLIYIAVQQERERAVWGVDVPATFNLYRSLLNDPDDVQKHYAIKTIENLASVGNRQIALDAFVNAETISLLLSIHALPPTPTCGEYMRAAAACTALKLAMLREELIPAVLESPYLKLEAYGGVLAAPSPKLAQALLTFVNMTLVKGMVGLRHANITKLGKPDATSPFASSRLTGDKAKGVLTALSGVAEAVVRGLRNGSEHATTAMKGKTLVLFILLGCMDEQLLVRFFTSSRCVAYADGIAKDKDSYVQRCTQGFAVYLSYFFGSQLEGLTHGAPSFMMNNVPSALCNLLGTRHLSSMLQLNDKVFSSIGKCLVMVSSSSRYAAAGTNLHELVELLAQNRELVLRHRLVISSDIFPPYLSMLAESESERRFLSLRILRALIVPFGSESSRQNEEAQKEGAMLDRVMQVVAGMLGDLLKEVEPIPVHGIGLLATCGERRPKTLANLATVELIGELVRYMMRSRQSGVSSPLQLVMLALQTERGGVLMDYLAEQNFPVEVLLNILVMAVEKEVDNLLEPCCELFEHFLKQAVANPNAAALRQSVMSVAPRALETLWLPLCTSPVGTTAKSAAACVLYFTQLSPEVGQELLSDGNVQYIREVLDKCRSPGAVVCVIRTLRLILERGTKHDAQKLMPWLLGSLEAAEQDQKCGGIVALEIRGIKELLRP</sequence>
<dbReference type="GO" id="GO:0008017">
    <property type="term" value="F:microtubule binding"/>
    <property type="evidence" value="ECO:0007669"/>
    <property type="project" value="InterPro"/>
</dbReference>
<dbReference type="InterPro" id="IPR056981">
    <property type="entry name" value="HEAT_ULK4_RUNKEL"/>
</dbReference>
<keyword evidence="2" id="KW-0808">Transferase</keyword>
<dbReference type="InterPro" id="IPR008271">
    <property type="entry name" value="Ser/Thr_kinase_AS"/>
</dbReference>
<dbReference type="SMART" id="SM00220">
    <property type="entry name" value="S_TKc"/>
    <property type="match status" value="1"/>
</dbReference>
<dbReference type="GO" id="GO:0004672">
    <property type="term" value="F:protein kinase activity"/>
    <property type="evidence" value="ECO:0007669"/>
    <property type="project" value="InterPro"/>
</dbReference>
<evidence type="ECO:0000259" key="1">
    <source>
        <dbReference type="PROSITE" id="PS50011"/>
    </source>
</evidence>
<feature type="domain" description="Protein kinase" evidence="1">
    <location>
        <begin position="4"/>
        <end position="249"/>
    </location>
</feature>
<dbReference type="InterPro" id="IPR044591">
    <property type="entry name" value="RUK"/>
</dbReference>
<evidence type="ECO:0000313" key="2">
    <source>
        <dbReference type="EMBL" id="SCU71161.1"/>
    </source>
</evidence>
<dbReference type="GeneID" id="92376681"/>
<dbReference type="PROSITE" id="PS50011">
    <property type="entry name" value="PROTEIN_KINASE_DOM"/>
    <property type="match status" value="1"/>
</dbReference>
<proteinExistence type="predicted"/>
<dbReference type="AlphaFoldDB" id="A0A1G4IFT6"/>
<dbReference type="SUPFAM" id="SSF48371">
    <property type="entry name" value="ARM repeat"/>
    <property type="match status" value="1"/>
</dbReference>
<comment type="caution">
    <text evidence="2">The sequence shown here is derived from an EMBL/GenBank/DDBJ whole genome shotgun (WGS) entry which is preliminary data.</text>
</comment>
<protein>
    <submittedName>
        <fullName evidence="2">Protein kinase, putative</fullName>
        <ecNumber evidence="2">2.7.1.-</ecNumber>
    </submittedName>
</protein>
<dbReference type="Proteomes" id="UP000195570">
    <property type="component" value="Unassembled WGS sequence"/>
</dbReference>
<keyword evidence="2" id="KW-0418">Kinase</keyword>
<name>A0A1G4IFT6_TRYEQ</name>
<dbReference type="Gene3D" id="1.10.510.10">
    <property type="entry name" value="Transferase(Phosphotransferase) domain 1"/>
    <property type="match status" value="1"/>
</dbReference>
<dbReference type="Pfam" id="PF23606">
    <property type="entry name" value="HEAT_ULK4"/>
    <property type="match status" value="1"/>
</dbReference>
<dbReference type="PANTHER" id="PTHR46562:SF1">
    <property type="entry name" value="SERINE_THREONINE-PROTEIN KINASE ULK4"/>
    <property type="match status" value="1"/>
</dbReference>
<dbReference type="SUPFAM" id="SSF56112">
    <property type="entry name" value="Protein kinase-like (PK-like)"/>
    <property type="match status" value="1"/>
</dbReference>
<accession>A0A1G4IFT6</accession>
<dbReference type="InterPro" id="IPR011989">
    <property type="entry name" value="ARM-like"/>
</dbReference>
<evidence type="ECO:0000313" key="3">
    <source>
        <dbReference type="Proteomes" id="UP000195570"/>
    </source>
</evidence>
<dbReference type="RefSeq" id="XP_067081867.1">
    <property type="nucleotide sequence ID" value="XM_067225766.1"/>
</dbReference>